<dbReference type="SMART" id="SM00220">
    <property type="entry name" value="S_TKc"/>
    <property type="match status" value="1"/>
</dbReference>
<dbReference type="SMART" id="SM00382">
    <property type="entry name" value="AAA"/>
    <property type="match status" value="1"/>
</dbReference>
<dbReference type="Pfam" id="PF13181">
    <property type="entry name" value="TPR_8"/>
    <property type="match status" value="1"/>
</dbReference>
<evidence type="ECO:0000256" key="2">
    <source>
        <dbReference type="ARBA" id="ARBA00022840"/>
    </source>
</evidence>
<sequence>MKGHPHTIGPYRLLKILGEGMGVVYLAEEEQSRRRVALKTIRISQKWMLESIRREIHALSRIKHPGIVQIFEEGVHEGLPWYTMELLEGVTLRKYHINLGQHLPPFSKGASPDPGISLRGENEVPLSEVMTVEDCLGEEASDILGRTIDLQSELMTGSMSQRITTSDEDLLNLLSLIRRFCLPLAYLHGEGIVHRDLKPDNILILADGRPVMVDFGLIMPFDSPESREQLWVEYCRAGTVHYTAPEQISGRIIDARADLYALGCILYEIITGHPPFVGSVARLILNSHLMITPPPPSRFRAGIPKELDDLVMKLLVKNPRDRLGYADAVAATLKRLGAENSYPCQIPKVRSYLYRPRFSGRERELDFVIDHLENQDQKEGKLILIGGEIGVGKTRLLLEVARQVTSTESNILIGECSDVISQPLQAFRKPLQIIADLCLELGEEETNRLLGRRGKLLAFYEPSLLNLPGQQAYPEPQELPTDAALIRLYSYLAETLAEFSLNKPTLLIIDDLQWADDLSLDFLKFLLKGGHLKGSSLLIAATYRVEEIGLELKEIMDSPFTVSMIIKRLTEEAITIIVGDMLALAYPPPLFTAYITRQSEGNPFFVAEYLRAALDEKLLWRDQLGQWQIVEPHQKITTVSDYDELPLPRTLIDLVARRLQCLHGPTRSVADAGAVIGREFNIFLLKEMTQLPDREINQAIKELQRQQIFEEVQPGRFRFTQNKIKEAAYNILATAYRRKLHLGAAKSIEHLHHRALDLYYAVLAYHYKSGGEKQAAAKWYKLAAERASKQFAHDESIQYLTHALDLIPVDAFAERYSLLLFREGKYNMLGHRELQQQDLHSLLQVAEQLQDTQRQAKAALRLANYALLTTNLPVAISEAKNAISLSIKSQDKTLEAEGYLLLGQSFWRQKDLIKARKQLQMARSKSREIELDLLEAACLRFLGYICVDLGDLSRAKRYALEASISYEELGKLEGSGIYNLFGIIAKILKDFTRAQEYFQKSLIFARDIEDRMGQGQALHNIGSMFVAQGDYSEAQYYLEQALTIRQEISDRHGETLTLLSLGETLLNIGDFKQAHSILTNTLALCNTLDIRHGKARTLINLATIINEWGYHEQARENSYQALLIAQDIADVSDQAQALINLGHAYRGLKRVREAEDAYQKAFLLKRDAGQPHQALEALAGLACISFEVGNLTESLAQIDELMLHEESLLSLDTDQNLWIHLTCFNILQEHNDTRAQEIIKSAYKILQERAGRISDEKMQQAFLEQVACHQQLIDLYQQL</sequence>
<dbReference type="PROSITE" id="PS50011">
    <property type="entry name" value="PROTEIN_KINASE_DOM"/>
    <property type="match status" value="1"/>
</dbReference>
<keyword evidence="3" id="KW-0802">TPR repeat</keyword>
<dbReference type="InterPro" id="IPR000719">
    <property type="entry name" value="Prot_kinase_dom"/>
</dbReference>
<dbReference type="InterPro" id="IPR011990">
    <property type="entry name" value="TPR-like_helical_dom_sf"/>
</dbReference>
<keyword evidence="2" id="KW-0067">ATP-binding</keyword>
<dbReference type="Pfam" id="PF00069">
    <property type="entry name" value="Pkinase"/>
    <property type="match status" value="1"/>
</dbReference>
<dbReference type="Gene3D" id="3.30.200.20">
    <property type="entry name" value="Phosphorylase Kinase, domain 1"/>
    <property type="match status" value="1"/>
</dbReference>
<dbReference type="PROSITE" id="PS00108">
    <property type="entry name" value="PROTEIN_KINASE_ST"/>
    <property type="match status" value="1"/>
</dbReference>
<dbReference type="Proteomes" id="UP001594351">
    <property type="component" value="Unassembled WGS sequence"/>
</dbReference>
<organism evidence="5 6">
    <name type="scientific">candidate division CSSED10-310 bacterium</name>
    <dbReference type="NCBI Taxonomy" id="2855610"/>
    <lineage>
        <taxon>Bacteria</taxon>
        <taxon>Bacteria division CSSED10-310</taxon>
    </lineage>
</organism>
<comment type="caution">
    <text evidence="5">The sequence shown here is derived from an EMBL/GenBank/DDBJ whole genome shotgun (WGS) entry which is preliminary data.</text>
</comment>
<dbReference type="SUPFAM" id="SSF48452">
    <property type="entry name" value="TPR-like"/>
    <property type="match status" value="3"/>
</dbReference>
<dbReference type="EMBL" id="JBHPBY010000013">
    <property type="protein sequence ID" value="MFC1848921.1"/>
    <property type="molecule type" value="Genomic_DNA"/>
</dbReference>
<proteinExistence type="predicted"/>
<dbReference type="PROSITE" id="PS50005">
    <property type="entry name" value="TPR"/>
    <property type="match status" value="2"/>
</dbReference>
<feature type="repeat" description="TPR" evidence="3">
    <location>
        <begin position="1015"/>
        <end position="1048"/>
    </location>
</feature>
<dbReference type="PANTHER" id="PTHR16305:SF28">
    <property type="entry name" value="GUANYLATE CYCLASE DOMAIN-CONTAINING PROTEIN"/>
    <property type="match status" value="1"/>
</dbReference>
<gene>
    <name evidence="5" type="ORF">ACFL27_01820</name>
</gene>
<dbReference type="Gene3D" id="1.10.510.10">
    <property type="entry name" value="Transferase(Phosphotransferase) domain 1"/>
    <property type="match status" value="1"/>
</dbReference>
<evidence type="ECO:0000313" key="6">
    <source>
        <dbReference type="Proteomes" id="UP001594351"/>
    </source>
</evidence>
<reference evidence="5 6" key="1">
    <citation type="submission" date="2024-09" db="EMBL/GenBank/DDBJ databases">
        <title>Laminarin stimulates single cell rates of sulfate reduction while oxygen inhibits transcriptomic activity in coastal marine sediment.</title>
        <authorList>
            <person name="Lindsay M."/>
            <person name="Orcutt B."/>
            <person name="Emerson D."/>
            <person name="Stepanauskas R."/>
            <person name="D'Angelo T."/>
        </authorList>
    </citation>
    <scope>NUCLEOTIDE SEQUENCE [LARGE SCALE GENOMIC DNA]</scope>
    <source>
        <strain evidence="5">SAG AM-311-K15</strain>
    </source>
</reference>
<evidence type="ECO:0000256" key="3">
    <source>
        <dbReference type="PROSITE-ProRule" id="PRU00339"/>
    </source>
</evidence>
<dbReference type="Gene3D" id="3.40.50.300">
    <property type="entry name" value="P-loop containing nucleotide triphosphate hydrolases"/>
    <property type="match status" value="1"/>
</dbReference>
<name>A0ABV6YRU5_UNCC1</name>
<dbReference type="Gene3D" id="1.25.40.10">
    <property type="entry name" value="Tetratricopeptide repeat domain"/>
    <property type="match status" value="2"/>
</dbReference>
<dbReference type="SUPFAM" id="SSF56112">
    <property type="entry name" value="Protein kinase-like (PK-like)"/>
    <property type="match status" value="1"/>
</dbReference>
<dbReference type="InterPro" id="IPR041664">
    <property type="entry name" value="AAA_16"/>
</dbReference>
<evidence type="ECO:0000256" key="1">
    <source>
        <dbReference type="ARBA" id="ARBA00022741"/>
    </source>
</evidence>
<dbReference type="CDD" id="cd14014">
    <property type="entry name" value="STKc_PknB_like"/>
    <property type="match status" value="1"/>
</dbReference>
<dbReference type="InterPro" id="IPR003593">
    <property type="entry name" value="AAA+_ATPase"/>
</dbReference>
<dbReference type="InterPro" id="IPR027417">
    <property type="entry name" value="P-loop_NTPase"/>
</dbReference>
<keyword evidence="1" id="KW-0547">Nucleotide-binding</keyword>
<dbReference type="InterPro" id="IPR019734">
    <property type="entry name" value="TPR_rpt"/>
</dbReference>
<dbReference type="Pfam" id="PF13191">
    <property type="entry name" value="AAA_16"/>
    <property type="match status" value="1"/>
</dbReference>
<feature type="repeat" description="TPR" evidence="3">
    <location>
        <begin position="1135"/>
        <end position="1168"/>
    </location>
</feature>
<evidence type="ECO:0000259" key="4">
    <source>
        <dbReference type="PROSITE" id="PS50011"/>
    </source>
</evidence>
<dbReference type="Pfam" id="PF13424">
    <property type="entry name" value="TPR_12"/>
    <property type="match status" value="1"/>
</dbReference>
<protein>
    <submittedName>
        <fullName evidence="5">Tetratricopeptide repeat protein</fullName>
    </submittedName>
</protein>
<accession>A0ABV6YRU5</accession>
<dbReference type="InterPro" id="IPR008271">
    <property type="entry name" value="Ser/Thr_kinase_AS"/>
</dbReference>
<dbReference type="InterPro" id="IPR011009">
    <property type="entry name" value="Kinase-like_dom_sf"/>
</dbReference>
<evidence type="ECO:0000313" key="5">
    <source>
        <dbReference type="EMBL" id="MFC1848921.1"/>
    </source>
</evidence>
<keyword evidence="6" id="KW-1185">Reference proteome</keyword>
<dbReference type="SUPFAM" id="SSF52540">
    <property type="entry name" value="P-loop containing nucleoside triphosphate hydrolases"/>
    <property type="match status" value="1"/>
</dbReference>
<dbReference type="PANTHER" id="PTHR16305">
    <property type="entry name" value="TESTICULAR SOLUBLE ADENYLYL CYCLASE"/>
    <property type="match status" value="1"/>
</dbReference>
<feature type="domain" description="Protein kinase" evidence="4">
    <location>
        <begin position="11"/>
        <end position="336"/>
    </location>
</feature>
<dbReference type="SMART" id="SM00028">
    <property type="entry name" value="TPR"/>
    <property type="match status" value="8"/>
</dbReference>